<evidence type="ECO:0000256" key="4">
    <source>
        <dbReference type="ARBA" id="ARBA00022792"/>
    </source>
</evidence>
<evidence type="ECO:0000256" key="2">
    <source>
        <dbReference type="ARBA" id="ARBA00006780"/>
    </source>
</evidence>
<keyword evidence="6 10" id="KW-0496">Mitochondrion</keyword>
<evidence type="ECO:0000256" key="3">
    <source>
        <dbReference type="ARBA" id="ARBA00022692"/>
    </source>
</evidence>
<dbReference type="InterPro" id="IPR012420">
    <property type="entry name" value="Cbp4"/>
</dbReference>
<keyword evidence="11" id="KW-0175">Coiled coil</keyword>
<evidence type="ECO:0000313" key="12">
    <source>
        <dbReference type="EMBL" id="ODV66542.1"/>
    </source>
</evidence>
<feature type="transmembrane region" description="Helical" evidence="10">
    <location>
        <begin position="15"/>
        <end position="36"/>
    </location>
</feature>
<evidence type="ECO:0000313" key="13">
    <source>
        <dbReference type="Proteomes" id="UP000095085"/>
    </source>
</evidence>
<keyword evidence="7 10" id="KW-0472">Membrane</keyword>
<dbReference type="GO" id="GO:0005743">
    <property type="term" value="C:mitochondrial inner membrane"/>
    <property type="evidence" value="ECO:0007669"/>
    <property type="project" value="UniProtKB-SubCell"/>
</dbReference>
<dbReference type="GO" id="GO:0034551">
    <property type="term" value="P:mitochondrial respiratory chain complex III assembly"/>
    <property type="evidence" value="ECO:0007669"/>
    <property type="project" value="TreeGrafter"/>
</dbReference>
<evidence type="ECO:0000256" key="8">
    <source>
        <dbReference type="ARBA" id="ARBA00023186"/>
    </source>
</evidence>
<dbReference type="Pfam" id="PF07960">
    <property type="entry name" value="CBP4"/>
    <property type="match status" value="1"/>
</dbReference>
<evidence type="ECO:0000256" key="5">
    <source>
        <dbReference type="ARBA" id="ARBA00022989"/>
    </source>
</evidence>
<keyword evidence="5 10" id="KW-1133">Transmembrane helix</keyword>
<comment type="subcellular location">
    <subcellularLocation>
        <location evidence="1 10">Mitochondrion inner membrane</location>
        <topology evidence="1 10">Single-pass membrane protein</topology>
    </subcellularLocation>
</comment>
<comment type="similarity">
    <text evidence="2 10">Belongs to the CBP4 family.</text>
</comment>
<keyword evidence="3 10" id="KW-0812">Transmembrane</keyword>
<dbReference type="OrthoDB" id="5576752at2759"/>
<protein>
    <recommendedName>
        <fullName evidence="10">Cytochrome b mRNA-processing protein 4</fullName>
    </recommendedName>
</protein>
<organism evidence="12 13">
    <name type="scientific">Hyphopichia burtonii NRRL Y-1933</name>
    <dbReference type="NCBI Taxonomy" id="984485"/>
    <lineage>
        <taxon>Eukaryota</taxon>
        <taxon>Fungi</taxon>
        <taxon>Dikarya</taxon>
        <taxon>Ascomycota</taxon>
        <taxon>Saccharomycotina</taxon>
        <taxon>Pichiomycetes</taxon>
        <taxon>Debaryomycetaceae</taxon>
        <taxon>Hyphopichia</taxon>
    </lineage>
</organism>
<keyword evidence="13" id="KW-1185">Reference proteome</keyword>
<accession>A0A1E4RH00</accession>
<evidence type="ECO:0000256" key="7">
    <source>
        <dbReference type="ARBA" id="ARBA00023136"/>
    </source>
</evidence>
<comment type="function">
    <text evidence="9 10">Essential for the assembly of ubiquinol-cytochrome c reductase. It has a direct effect on the correct occurrence of the Rieske protein, core 4, core 5 and apocytochrome b.</text>
</comment>
<name>A0A1E4RH00_9ASCO</name>
<evidence type="ECO:0000256" key="10">
    <source>
        <dbReference type="RuleBase" id="RU368005"/>
    </source>
</evidence>
<evidence type="ECO:0000256" key="1">
    <source>
        <dbReference type="ARBA" id="ARBA00004434"/>
    </source>
</evidence>
<keyword evidence="8 10" id="KW-0143">Chaperone</keyword>
<dbReference type="STRING" id="984485.A0A1E4RH00"/>
<dbReference type="PANTHER" id="PTHR28202:SF1">
    <property type="entry name" value="ASSEMBLY FACTOR CBP4"/>
    <property type="match status" value="1"/>
</dbReference>
<dbReference type="RefSeq" id="XP_020075609.1">
    <property type="nucleotide sequence ID" value="XM_020221485.1"/>
</dbReference>
<dbReference type="Proteomes" id="UP000095085">
    <property type="component" value="Unassembled WGS sequence"/>
</dbReference>
<keyword evidence="4 10" id="KW-0999">Mitochondrion inner membrane</keyword>
<reference evidence="13" key="1">
    <citation type="submission" date="2016-05" db="EMBL/GenBank/DDBJ databases">
        <title>Comparative genomics of biotechnologically important yeasts.</title>
        <authorList>
            <consortium name="DOE Joint Genome Institute"/>
            <person name="Riley R."/>
            <person name="Haridas S."/>
            <person name="Wolfe K.H."/>
            <person name="Lopes M.R."/>
            <person name="Hittinger C.T."/>
            <person name="Goker M."/>
            <person name="Salamov A."/>
            <person name="Wisecaver J."/>
            <person name="Long T.M."/>
            <person name="Aerts A.L."/>
            <person name="Barry K."/>
            <person name="Choi C."/>
            <person name="Clum A."/>
            <person name="Coughlan A.Y."/>
            <person name="Deshpande S."/>
            <person name="Douglass A.P."/>
            <person name="Hanson S.J."/>
            <person name="Klenk H.-P."/>
            <person name="Labutti K."/>
            <person name="Lapidus A."/>
            <person name="Lindquist E."/>
            <person name="Lipzen A."/>
            <person name="Meier-Kolthoff J.P."/>
            <person name="Ohm R.A."/>
            <person name="Otillar R.P."/>
            <person name="Pangilinan J."/>
            <person name="Peng Y."/>
            <person name="Rokas A."/>
            <person name="Rosa C.A."/>
            <person name="Scheuner C."/>
            <person name="Sibirny A.A."/>
            <person name="Slot J.C."/>
            <person name="Stielow J.B."/>
            <person name="Sun H."/>
            <person name="Kurtzman C.P."/>
            <person name="Blackwell M."/>
            <person name="Grigoriev I.V."/>
            <person name="Jeffries T.W."/>
        </authorList>
    </citation>
    <scope>NUCLEOTIDE SEQUENCE [LARGE SCALE GENOMIC DNA]</scope>
    <source>
        <strain evidence="13">NRRL Y-1933</strain>
    </source>
</reference>
<evidence type="ECO:0000256" key="6">
    <source>
        <dbReference type="ARBA" id="ARBA00023128"/>
    </source>
</evidence>
<gene>
    <name evidence="12" type="ORF">HYPBUDRAFT_153332</name>
</gene>
<evidence type="ECO:0000256" key="11">
    <source>
        <dbReference type="SAM" id="Coils"/>
    </source>
</evidence>
<sequence>MSSIPLQQRVWYRWARVYFTGSCIIGFGVLCFKYTVPTDEELIARFSPEVRADYERNKELRHKEQEELMKIVKQTSASSDPIWKTGYIKSPFEKEGRGVDPKLVNIEEFNRAKANEFKLKELEMASQELEEQQALAKQKKKHWWSWS</sequence>
<dbReference type="EMBL" id="KV454542">
    <property type="protein sequence ID" value="ODV66542.1"/>
    <property type="molecule type" value="Genomic_DNA"/>
</dbReference>
<evidence type="ECO:0000256" key="9">
    <source>
        <dbReference type="ARBA" id="ARBA00025413"/>
    </source>
</evidence>
<dbReference type="GeneID" id="30996034"/>
<proteinExistence type="inferred from homology"/>
<feature type="coiled-coil region" evidence="11">
    <location>
        <begin position="112"/>
        <end position="142"/>
    </location>
</feature>
<dbReference type="PANTHER" id="PTHR28202">
    <property type="entry name" value="ASSEMBLY FACTOR CBP4"/>
    <property type="match status" value="1"/>
</dbReference>
<dbReference type="AlphaFoldDB" id="A0A1E4RH00"/>